<comment type="cofactor">
    <cofactor evidence="1">
        <name>Cu(2+)</name>
        <dbReference type="ChEBI" id="CHEBI:29036"/>
    </cofactor>
</comment>
<dbReference type="InterPro" id="IPR054497">
    <property type="entry name" value="LPMO_AA14"/>
</dbReference>
<keyword evidence="13" id="KW-1185">Reference proteome</keyword>
<dbReference type="EMBL" id="KB469304">
    <property type="protein sequence ID" value="EPQ54007.1"/>
    <property type="molecule type" value="Genomic_DNA"/>
</dbReference>
<keyword evidence="8" id="KW-0503">Monooxygenase</keyword>
<comment type="similarity">
    <text evidence="11">Belongs to the polysaccharide monooxygenase AA14 family.</text>
</comment>
<keyword evidence="6" id="KW-0560">Oxidoreductase</keyword>
<accession>S7Q3B1</accession>
<evidence type="ECO:0000256" key="1">
    <source>
        <dbReference type="ARBA" id="ARBA00001973"/>
    </source>
</evidence>
<feature type="non-terminal residue" evidence="12">
    <location>
        <position position="1"/>
    </location>
</feature>
<dbReference type="HOGENOM" id="CLU_030284_2_1_1"/>
<evidence type="ECO:0000256" key="6">
    <source>
        <dbReference type="ARBA" id="ARBA00023002"/>
    </source>
</evidence>
<keyword evidence="5" id="KW-0732">Signal</keyword>
<dbReference type="eggNOG" id="ENOG502QPY1">
    <property type="taxonomic scope" value="Eukaryota"/>
</dbReference>
<sequence>AIWHPSMYGFNVTEKTFSYDNRPVVPLYNMPFKQWWFHSHLDYPPHPSDVYQLQPGRPATLEIACNKQSTSYFASSGYSNHQSGDNPCPGSPPKQYHAQNISDTKGCALAIAYKSDVNDIQPEDFAVFSVNHTCVWHRFTEFLVPARMPPCPLGGCHCAFFWIHSPDAGDEQMYMNGFKCNVVDPLSTVPIAKSKVARRCGADPQNGKPHADPSNCTYGAKQPLYWLQKERNNMHEGYYSPPFYNDLYNFKEGAQDDIFEDSYS</sequence>
<organism evidence="12 13">
    <name type="scientific">Gloeophyllum trabeum (strain ATCC 11539 / FP-39264 / Madison 617)</name>
    <name type="common">Brown rot fungus</name>
    <dbReference type="NCBI Taxonomy" id="670483"/>
    <lineage>
        <taxon>Eukaryota</taxon>
        <taxon>Fungi</taxon>
        <taxon>Dikarya</taxon>
        <taxon>Basidiomycota</taxon>
        <taxon>Agaricomycotina</taxon>
        <taxon>Agaricomycetes</taxon>
        <taxon>Gloeophyllales</taxon>
        <taxon>Gloeophyllaceae</taxon>
        <taxon>Gloeophyllum</taxon>
    </lineage>
</organism>
<gene>
    <name evidence="12" type="ORF">GLOTRDRAFT_26627</name>
</gene>
<feature type="non-terminal residue" evidence="12">
    <location>
        <position position="264"/>
    </location>
</feature>
<evidence type="ECO:0000256" key="7">
    <source>
        <dbReference type="ARBA" id="ARBA00023008"/>
    </source>
</evidence>
<keyword evidence="3" id="KW-0964">Secreted</keyword>
<evidence type="ECO:0000256" key="10">
    <source>
        <dbReference type="ARBA" id="ARBA00023180"/>
    </source>
</evidence>
<keyword evidence="7" id="KW-0186">Copper</keyword>
<reference evidence="12 13" key="1">
    <citation type="journal article" date="2012" name="Science">
        <title>The Paleozoic origin of enzymatic lignin decomposition reconstructed from 31 fungal genomes.</title>
        <authorList>
            <person name="Floudas D."/>
            <person name="Binder M."/>
            <person name="Riley R."/>
            <person name="Barry K."/>
            <person name="Blanchette R.A."/>
            <person name="Henrissat B."/>
            <person name="Martinez A.T."/>
            <person name="Otillar R."/>
            <person name="Spatafora J.W."/>
            <person name="Yadav J.S."/>
            <person name="Aerts A."/>
            <person name="Benoit I."/>
            <person name="Boyd A."/>
            <person name="Carlson A."/>
            <person name="Copeland A."/>
            <person name="Coutinho P.M."/>
            <person name="de Vries R.P."/>
            <person name="Ferreira P."/>
            <person name="Findley K."/>
            <person name="Foster B."/>
            <person name="Gaskell J."/>
            <person name="Glotzer D."/>
            <person name="Gorecki P."/>
            <person name="Heitman J."/>
            <person name="Hesse C."/>
            <person name="Hori C."/>
            <person name="Igarashi K."/>
            <person name="Jurgens J.A."/>
            <person name="Kallen N."/>
            <person name="Kersten P."/>
            <person name="Kohler A."/>
            <person name="Kuees U."/>
            <person name="Kumar T.K.A."/>
            <person name="Kuo A."/>
            <person name="LaButti K."/>
            <person name="Larrondo L.F."/>
            <person name="Lindquist E."/>
            <person name="Ling A."/>
            <person name="Lombard V."/>
            <person name="Lucas S."/>
            <person name="Lundell T."/>
            <person name="Martin R."/>
            <person name="McLaughlin D.J."/>
            <person name="Morgenstern I."/>
            <person name="Morin E."/>
            <person name="Murat C."/>
            <person name="Nagy L.G."/>
            <person name="Nolan M."/>
            <person name="Ohm R.A."/>
            <person name="Patyshakuliyeva A."/>
            <person name="Rokas A."/>
            <person name="Ruiz-Duenas F.J."/>
            <person name="Sabat G."/>
            <person name="Salamov A."/>
            <person name="Samejima M."/>
            <person name="Schmutz J."/>
            <person name="Slot J.C."/>
            <person name="St John F."/>
            <person name="Stenlid J."/>
            <person name="Sun H."/>
            <person name="Sun S."/>
            <person name="Syed K."/>
            <person name="Tsang A."/>
            <person name="Wiebenga A."/>
            <person name="Young D."/>
            <person name="Pisabarro A."/>
            <person name="Eastwood D.C."/>
            <person name="Martin F."/>
            <person name="Cullen D."/>
            <person name="Grigoriev I.V."/>
            <person name="Hibbett D.S."/>
        </authorList>
    </citation>
    <scope>NUCLEOTIDE SEQUENCE [LARGE SCALE GENOMIC DNA]</scope>
    <source>
        <strain evidence="12 13">ATCC 11539</strain>
    </source>
</reference>
<keyword evidence="10" id="KW-0325">Glycoprotein</keyword>
<evidence type="ECO:0000256" key="5">
    <source>
        <dbReference type="ARBA" id="ARBA00022729"/>
    </source>
</evidence>
<evidence type="ECO:0000256" key="9">
    <source>
        <dbReference type="ARBA" id="ARBA00023157"/>
    </source>
</evidence>
<dbReference type="GO" id="GO:0005576">
    <property type="term" value="C:extracellular region"/>
    <property type="evidence" value="ECO:0007669"/>
    <property type="project" value="UniProtKB-SubCell"/>
</dbReference>
<dbReference type="RefSeq" id="XP_007867180.1">
    <property type="nucleotide sequence ID" value="XM_007868989.1"/>
</dbReference>
<evidence type="ECO:0000256" key="8">
    <source>
        <dbReference type="ARBA" id="ARBA00023033"/>
    </source>
</evidence>
<dbReference type="Pfam" id="PF22810">
    <property type="entry name" value="LPMO_AA14"/>
    <property type="match status" value="1"/>
</dbReference>
<dbReference type="KEGG" id="gtr:GLOTRDRAFT_26627"/>
<dbReference type="OMA" id="IAPPFYN"/>
<dbReference type="AlphaFoldDB" id="S7Q3B1"/>
<protein>
    <submittedName>
        <fullName evidence="12">Uncharacterized protein</fullName>
    </submittedName>
</protein>
<evidence type="ECO:0000313" key="13">
    <source>
        <dbReference type="Proteomes" id="UP000030669"/>
    </source>
</evidence>
<name>S7Q3B1_GLOTA</name>
<proteinExistence type="inferred from homology"/>
<dbReference type="Proteomes" id="UP000030669">
    <property type="component" value="Unassembled WGS sequence"/>
</dbReference>
<evidence type="ECO:0000313" key="12">
    <source>
        <dbReference type="EMBL" id="EPQ54007.1"/>
    </source>
</evidence>
<evidence type="ECO:0000256" key="3">
    <source>
        <dbReference type="ARBA" id="ARBA00022525"/>
    </source>
</evidence>
<dbReference type="GeneID" id="19305200"/>
<dbReference type="GO" id="GO:0046872">
    <property type="term" value="F:metal ion binding"/>
    <property type="evidence" value="ECO:0007669"/>
    <property type="project" value="UniProtKB-KW"/>
</dbReference>
<evidence type="ECO:0000256" key="2">
    <source>
        <dbReference type="ARBA" id="ARBA00004613"/>
    </source>
</evidence>
<dbReference type="GO" id="GO:0004497">
    <property type="term" value="F:monooxygenase activity"/>
    <property type="evidence" value="ECO:0007669"/>
    <property type="project" value="UniProtKB-KW"/>
</dbReference>
<evidence type="ECO:0000256" key="11">
    <source>
        <dbReference type="ARBA" id="ARBA00046340"/>
    </source>
</evidence>
<keyword evidence="4" id="KW-0479">Metal-binding</keyword>
<keyword evidence="9" id="KW-1015">Disulfide bond</keyword>
<comment type="subcellular location">
    <subcellularLocation>
        <location evidence="2">Secreted</location>
    </subcellularLocation>
</comment>
<dbReference type="OrthoDB" id="2019572at2759"/>
<evidence type="ECO:0000256" key="4">
    <source>
        <dbReference type="ARBA" id="ARBA00022723"/>
    </source>
</evidence>